<keyword evidence="2" id="KW-0238">DNA-binding</keyword>
<feature type="region of interest" description="Disordered" evidence="4">
    <location>
        <begin position="90"/>
        <end position="116"/>
    </location>
</feature>
<dbReference type="SUPFAM" id="SSF46785">
    <property type="entry name" value="Winged helix' DNA-binding domain"/>
    <property type="match status" value="1"/>
</dbReference>
<evidence type="ECO:0000256" key="4">
    <source>
        <dbReference type="SAM" id="MobiDB-lite"/>
    </source>
</evidence>
<keyword evidence="7" id="KW-1185">Reference proteome</keyword>
<dbReference type="InterPro" id="IPR039422">
    <property type="entry name" value="MarR/SlyA-like"/>
</dbReference>
<proteinExistence type="predicted"/>
<evidence type="ECO:0000256" key="2">
    <source>
        <dbReference type="ARBA" id="ARBA00023125"/>
    </source>
</evidence>
<keyword evidence="3" id="KW-0804">Transcription</keyword>
<accession>A0ABN4DEG9</accession>
<dbReference type="SMART" id="SM00347">
    <property type="entry name" value="HTH_MARR"/>
    <property type="match status" value="1"/>
</dbReference>
<dbReference type="InterPro" id="IPR036390">
    <property type="entry name" value="WH_DNA-bd_sf"/>
</dbReference>
<evidence type="ECO:0000259" key="5">
    <source>
        <dbReference type="PROSITE" id="PS50995"/>
    </source>
</evidence>
<organism evidence="6 7">
    <name type="scientific">Corynebacterium atypicum</name>
    <dbReference type="NCBI Taxonomy" id="191610"/>
    <lineage>
        <taxon>Bacteria</taxon>
        <taxon>Bacillati</taxon>
        <taxon>Actinomycetota</taxon>
        <taxon>Actinomycetes</taxon>
        <taxon>Mycobacteriales</taxon>
        <taxon>Corynebacteriaceae</taxon>
        <taxon>Corynebacterium</taxon>
    </lineage>
</organism>
<feature type="compositionally biased region" description="Basic residues" evidence="4">
    <location>
        <begin position="100"/>
        <end position="112"/>
    </location>
</feature>
<keyword evidence="1" id="KW-0805">Transcription regulation</keyword>
<protein>
    <submittedName>
        <fullName evidence="6">MarR family transcriptional regulator</fullName>
    </submittedName>
</protein>
<dbReference type="PRINTS" id="PR00598">
    <property type="entry name" value="HTHMARR"/>
</dbReference>
<dbReference type="EMBL" id="CP008944">
    <property type="protein sequence ID" value="AIG64696.1"/>
    <property type="molecule type" value="Genomic_DNA"/>
</dbReference>
<evidence type="ECO:0000313" key="6">
    <source>
        <dbReference type="EMBL" id="AIG64696.1"/>
    </source>
</evidence>
<feature type="domain" description="HTH marR-type" evidence="5">
    <location>
        <begin position="18"/>
        <end position="150"/>
    </location>
</feature>
<sequence length="153" mass="16906">MPASHSDASTLPLPHALLSSPTFQLERLRKRTRDEVETRLSEAGTTLREYWVLACLSSADGASQTSLAATVLIDPSDLVRIIDELEKKGWAHRERDPRDRRRQLVKATKKGAKAAEKLGDLVAEGEDLALDESTSKQLKHLRKLAKAIIAEDG</sequence>
<dbReference type="Proteomes" id="UP000028504">
    <property type="component" value="Chromosome"/>
</dbReference>
<dbReference type="PANTHER" id="PTHR33164">
    <property type="entry name" value="TRANSCRIPTIONAL REGULATOR, MARR FAMILY"/>
    <property type="match status" value="1"/>
</dbReference>
<dbReference type="Gene3D" id="1.10.10.10">
    <property type="entry name" value="Winged helix-like DNA-binding domain superfamily/Winged helix DNA-binding domain"/>
    <property type="match status" value="1"/>
</dbReference>
<evidence type="ECO:0000256" key="1">
    <source>
        <dbReference type="ARBA" id="ARBA00023015"/>
    </source>
</evidence>
<dbReference type="InterPro" id="IPR036388">
    <property type="entry name" value="WH-like_DNA-bd_sf"/>
</dbReference>
<evidence type="ECO:0000256" key="3">
    <source>
        <dbReference type="ARBA" id="ARBA00023163"/>
    </source>
</evidence>
<feature type="compositionally biased region" description="Basic and acidic residues" evidence="4">
    <location>
        <begin position="90"/>
        <end position="99"/>
    </location>
</feature>
<name>A0ABN4DEG9_9CORY</name>
<dbReference type="PROSITE" id="PS50995">
    <property type="entry name" value="HTH_MARR_2"/>
    <property type="match status" value="1"/>
</dbReference>
<dbReference type="PANTHER" id="PTHR33164:SF64">
    <property type="entry name" value="TRANSCRIPTIONAL REGULATOR SLYA"/>
    <property type="match status" value="1"/>
</dbReference>
<gene>
    <name evidence="6" type="ORF">CATYP_09145</name>
</gene>
<dbReference type="RefSeq" id="WP_038606745.1">
    <property type="nucleotide sequence ID" value="NZ_CP008944.1"/>
</dbReference>
<reference evidence="6 7" key="1">
    <citation type="submission" date="2014-07" db="EMBL/GenBank/DDBJ databases">
        <title>Complete genome sequence of Corynebacterium atypicum DSM 44849: identifiction of the mycolic acid biosynthesis genes.</title>
        <authorList>
            <person name="Tippelt A."/>
            <person name="Mollmann S."/>
            <person name="Albersmeier A."/>
            <person name="Jaenicke S."/>
            <person name="Ruckert C."/>
            <person name="Tauch A."/>
        </authorList>
    </citation>
    <scope>NUCLEOTIDE SEQUENCE [LARGE SCALE GENOMIC DNA]</scope>
    <source>
        <strain evidence="6 7">R2070</strain>
    </source>
</reference>
<evidence type="ECO:0000313" key="7">
    <source>
        <dbReference type="Proteomes" id="UP000028504"/>
    </source>
</evidence>
<dbReference type="InterPro" id="IPR000835">
    <property type="entry name" value="HTH_MarR-typ"/>
</dbReference>
<dbReference type="Pfam" id="PF01047">
    <property type="entry name" value="MarR"/>
    <property type="match status" value="1"/>
</dbReference>